<dbReference type="AlphaFoldDB" id="A0AAN7AEZ7"/>
<protein>
    <submittedName>
        <fullName evidence="2">Uncharacterized protein</fullName>
    </submittedName>
</protein>
<keyword evidence="3" id="KW-1185">Reference proteome</keyword>
<evidence type="ECO:0000256" key="1">
    <source>
        <dbReference type="SAM" id="SignalP"/>
    </source>
</evidence>
<gene>
    <name evidence="2" type="ORF">QBC35DRAFT_543019</name>
</gene>
<feature type="signal peptide" evidence="1">
    <location>
        <begin position="1"/>
        <end position="17"/>
    </location>
</feature>
<keyword evidence="1" id="KW-0732">Signal</keyword>
<sequence length="113" mass="12189">MQTKALFATLFITLAMALPSPAAEVKLDAAESKAKNIAASAKDGDVSIMAQKTWQAAGGCETKYSSSQTCLAQCIYEADYFSPPKCRGWDYMTGVRTGGCVIGWYTCQCVCEY</sequence>
<comment type="caution">
    <text evidence="2">The sequence shown here is derived from an EMBL/GenBank/DDBJ whole genome shotgun (WGS) entry which is preliminary data.</text>
</comment>
<dbReference type="EMBL" id="MU864547">
    <property type="protein sequence ID" value="KAK4183460.1"/>
    <property type="molecule type" value="Genomic_DNA"/>
</dbReference>
<reference evidence="2" key="2">
    <citation type="submission" date="2023-05" db="EMBL/GenBank/DDBJ databases">
        <authorList>
            <consortium name="Lawrence Berkeley National Laboratory"/>
            <person name="Steindorff A."/>
            <person name="Hensen N."/>
            <person name="Bonometti L."/>
            <person name="Westerberg I."/>
            <person name="Brannstrom I.O."/>
            <person name="Guillou S."/>
            <person name="Cros-Aarteil S."/>
            <person name="Calhoun S."/>
            <person name="Haridas S."/>
            <person name="Kuo A."/>
            <person name="Mondo S."/>
            <person name="Pangilinan J."/>
            <person name="Riley R."/>
            <person name="Labutti K."/>
            <person name="Andreopoulos B."/>
            <person name="Lipzen A."/>
            <person name="Chen C."/>
            <person name="Yanf M."/>
            <person name="Daum C."/>
            <person name="Ng V."/>
            <person name="Clum A."/>
            <person name="Ohm R."/>
            <person name="Martin F."/>
            <person name="Silar P."/>
            <person name="Natvig D."/>
            <person name="Lalanne C."/>
            <person name="Gautier V."/>
            <person name="Ament-Velasquez S.L."/>
            <person name="Kruys A."/>
            <person name="Hutchinson M.I."/>
            <person name="Powell A.J."/>
            <person name="Barry K."/>
            <person name="Miller A.N."/>
            <person name="Grigoriev I.V."/>
            <person name="Debuchy R."/>
            <person name="Gladieux P."/>
            <person name="Thoren M.H."/>
            <person name="Johannesson H."/>
        </authorList>
    </citation>
    <scope>NUCLEOTIDE SEQUENCE</scope>
    <source>
        <strain evidence="2">PSN309</strain>
    </source>
</reference>
<evidence type="ECO:0000313" key="3">
    <source>
        <dbReference type="Proteomes" id="UP001302126"/>
    </source>
</evidence>
<evidence type="ECO:0000313" key="2">
    <source>
        <dbReference type="EMBL" id="KAK4183460.1"/>
    </source>
</evidence>
<reference evidence="2" key="1">
    <citation type="journal article" date="2023" name="Mol. Phylogenet. Evol.">
        <title>Genome-scale phylogeny and comparative genomics of the fungal order Sordariales.</title>
        <authorList>
            <person name="Hensen N."/>
            <person name="Bonometti L."/>
            <person name="Westerberg I."/>
            <person name="Brannstrom I.O."/>
            <person name="Guillou S."/>
            <person name="Cros-Aarteil S."/>
            <person name="Calhoun S."/>
            <person name="Haridas S."/>
            <person name="Kuo A."/>
            <person name="Mondo S."/>
            <person name="Pangilinan J."/>
            <person name="Riley R."/>
            <person name="LaButti K."/>
            <person name="Andreopoulos B."/>
            <person name="Lipzen A."/>
            <person name="Chen C."/>
            <person name="Yan M."/>
            <person name="Daum C."/>
            <person name="Ng V."/>
            <person name="Clum A."/>
            <person name="Steindorff A."/>
            <person name="Ohm R.A."/>
            <person name="Martin F."/>
            <person name="Silar P."/>
            <person name="Natvig D.O."/>
            <person name="Lalanne C."/>
            <person name="Gautier V."/>
            <person name="Ament-Velasquez S.L."/>
            <person name="Kruys A."/>
            <person name="Hutchinson M.I."/>
            <person name="Powell A.J."/>
            <person name="Barry K."/>
            <person name="Miller A.N."/>
            <person name="Grigoriev I.V."/>
            <person name="Debuchy R."/>
            <person name="Gladieux P."/>
            <person name="Hiltunen Thoren M."/>
            <person name="Johannesson H."/>
        </authorList>
    </citation>
    <scope>NUCLEOTIDE SEQUENCE</scope>
    <source>
        <strain evidence="2">PSN309</strain>
    </source>
</reference>
<accession>A0AAN7AEZ7</accession>
<proteinExistence type="predicted"/>
<dbReference type="Proteomes" id="UP001302126">
    <property type="component" value="Unassembled WGS sequence"/>
</dbReference>
<organism evidence="2 3">
    <name type="scientific">Podospora australis</name>
    <dbReference type="NCBI Taxonomy" id="1536484"/>
    <lineage>
        <taxon>Eukaryota</taxon>
        <taxon>Fungi</taxon>
        <taxon>Dikarya</taxon>
        <taxon>Ascomycota</taxon>
        <taxon>Pezizomycotina</taxon>
        <taxon>Sordariomycetes</taxon>
        <taxon>Sordariomycetidae</taxon>
        <taxon>Sordariales</taxon>
        <taxon>Podosporaceae</taxon>
        <taxon>Podospora</taxon>
    </lineage>
</organism>
<feature type="chain" id="PRO_5042838607" evidence="1">
    <location>
        <begin position="18"/>
        <end position="113"/>
    </location>
</feature>
<name>A0AAN7AEZ7_9PEZI</name>